<dbReference type="InterPro" id="IPR036396">
    <property type="entry name" value="Cyt_P450_sf"/>
</dbReference>
<dbReference type="PRINTS" id="PR00385">
    <property type="entry name" value="P450"/>
</dbReference>
<keyword evidence="4" id="KW-0812">Transmembrane</keyword>
<keyword evidence="2 3" id="KW-0479">Metal-binding</keyword>
<keyword evidence="2 3" id="KW-0408">Iron</keyword>
<dbReference type="InterPro" id="IPR002401">
    <property type="entry name" value="Cyt_P450_E_grp-I"/>
</dbReference>
<dbReference type="SUPFAM" id="SSF48264">
    <property type="entry name" value="Cytochrome P450"/>
    <property type="match status" value="1"/>
</dbReference>
<accession>A0A7J6I9U0</accession>
<dbReference type="CDD" id="cd11073">
    <property type="entry name" value="CYP76-like"/>
    <property type="match status" value="1"/>
</dbReference>
<evidence type="ECO:0000256" key="3">
    <source>
        <dbReference type="RuleBase" id="RU000461"/>
    </source>
</evidence>
<comment type="cofactor">
    <cofactor evidence="2">
        <name>heme</name>
        <dbReference type="ChEBI" id="CHEBI:30413"/>
    </cofactor>
</comment>
<sequence>MSPLILSFPEISTFLLLIPPLTIIFLVYNYSLKSPPLPPGPFRWPIVGNLFQIGPNPHMTLARFAKMYGPDLFSFKLGTKLVIVGSTPAAAMAILKTHDRSLCARFVPQVAPSKCQKKYDSTIGWVDECNESWKNLRTFTRTELFSGKAINSQALIRDKKVNETVNHVAKHMQGKEVKVREIAFGAVLNMMGNILVSKDMIEQSNESLKGELCEIMNKITDVASSPNISDFYPILSPFDLQNLRKRSMELFDRSCQLWEAIVKERKASETSSPSPPDFLDSLIQNGHSTVDINNIFMELFGAGTETSSSMVEWTMAELIKNPRCMKIVQEELAREIDQDKAVKDSDLPKLTYLQACVKETLRLHPVGPLLLPHRAIETCTVMNYTIPKGSQILVNVWAIGRDPSLWEDACVFKPERFVNSCLDFKGNDFEYFPFGSGRRMCPGMPMAAKHIPLIVAAFIHSFDWSLPQGKTLNDIDMSEKYGIAMRMEKTLLLVPKAKINII</sequence>
<dbReference type="Pfam" id="PF00067">
    <property type="entry name" value="p450"/>
    <property type="match status" value="1"/>
</dbReference>
<dbReference type="PANTHER" id="PTHR47950:SF6">
    <property type="entry name" value="CYTOCHROME P450"/>
    <property type="match status" value="1"/>
</dbReference>
<keyword evidence="2 3" id="KW-0349">Heme</keyword>
<keyword evidence="3" id="KW-0560">Oxidoreductase</keyword>
<keyword evidence="4" id="KW-0472">Membrane</keyword>
<evidence type="ECO:0008006" key="7">
    <source>
        <dbReference type="Google" id="ProtNLM"/>
    </source>
</evidence>
<keyword evidence="4" id="KW-1133">Transmembrane helix</keyword>
<feature type="binding site" description="axial binding residue" evidence="2">
    <location>
        <position position="441"/>
    </location>
    <ligand>
        <name>heme</name>
        <dbReference type="ChEBI" id="CHEBI:30413"/>
    </ligand>
    <ligandPart>
        <name>Fe</name>
        <dbReference type="ChEBI" id="CHEBI:18248"/>
    </ligandPart>
</feature>
<keyword evidence="3" id="KW-0503">Monooxygenase</keyword>
<evidence type="ECO:0000256" key="4">
    <source>
        <dbReference type="SAM" id="Phobius"/>
    </source>
</evidence>
<dbReference type="EMBL" id="JAATIQ010000002">
    <property type="protein sequence ID" value="KAF4403915.1"/>
    <property type="molecule type" value="Genomic_DNA"/>
</dbReference>
<evidence type="ECO:0000313" key="6">
    <source>
        <dbReference type="Proteomes" id="UP000583929"/>
    </source>
</evidence>
<protein>
    <recommendedName>
        <fullName evidence="7">Cytochrome P450</fullName>
    </recommendedName>
</protein>
<dbReference type="FunFam" id="1.10.630.10:FF:000207">
    <property type="entry name" value="Putative cytochrome P450 superfamily protein"/>
    <property type="match status" value="1"/>
</dbReference>
<dbReference type="InterPro" id="IPR001128">
    <property type="entry name" value="Cyt_P450"/>
</dbReference>
<evidence type="ECO:0000256" key="1">
    <source>
        <dbReference type="ARBA" id="ARBA00010617"/>
    </source>
</evidence>
<proteinExistence type="inferred from homology"/>
<dbReference type="GO" id="GO:0005506">
    <property type="term" value="F:iron ion binding"/>
    <property type="evidence" value="ECO:0007669"/>
    <property type="project" value="InterPro"/>
</dbReference>
<dbReference type="AlphaFoldDB" id="A0A7J6I9U0"/>
<evidence type="ECO:0000313" key="5">
    <source>
        <dbReference type="EMBL" id="KAF4403915.1"/>
    </source>
</evidence>
<reference evidence="5 6" key="1">
    <citation type="journal article" date="2020" name="bioRxiv">
        <title>Sequence and annotation of 42 cannabis genomes reveals extensive copy number variation in cannabinoid synthesis and pathogen resistance genes.</title>
        <authorList>
            <person name="Mckernan K.J."/>
            <person name="Helbert Y."/>
            <person name="Kane L.T."/>
            <person name="Ebling H."/>
            <person name="Zhang L."/>
            <person name="Liu B."/>
            <person name="Eaton Z."/>
            <person name="Mclaughlin S."/>
            <person name="Kingan S."/>
            <person name="Baybayan P."/>
            <person name="Concepcion G."/>
            <person name="Jordan M."/>
            <person name="Riva A."/>
            <person name="Barbazuk W."/>
            <person name="Harkins T."/>
        </authorList>
    </citation>
    <scope>NUCLEOTIDE SEQUENCE [LARGE SCALE GENOMIC DNA]</scope>
    <source>
        <strain evidence="6">cv. Jamaican Lion 4</strain>
        <tissue evidence="5">Leaf</tissue>
    </source>
</reference>
<dbReference type="OrthoDB" id="1877779at2759"/>
<organism evidence="5 6">
    <name type="scientific">Cannabis sativa</name>
    <name type="common">Hemp</name>
    <name type="synonym">Marijuana</name>
    <dbReference type="NCBI Taxonomy" id="3483"/>
    <lineage>
        <taxon>Eukaryota</taxon>
        <taxon>Viridiplantae</taxon>
        <taxon>Streptophyta</taxon>
        <taxon>Embryophyta</taxon>
        <taxon>Tracheophyta</taxon>
        <taxon>Spermatophyta</taxon>
        <taxon>Magnoliopsida</taxon>
        <taxon>eudicotyledons</taxon>
        <taxon>Gunneridae</taxon>
        <taxon>Pentapetalae</taxon>
        <taxon>rosids</taxon>
        <taxon>fabids</taxon>
        <taxon>Rosales</taxon>
        <taxon>Cannabaceae</taxon>
        <taxon>Cannabis</taxon>
    </lineage>
</organism>
<evidence type="ECO:0000256" key="2">
    <source>
        <dbReference type="PIRSR" id="PIRSR602401-1"/>
    </source>
</evidence>
<feature type="transmembrane region" description="Helical" evidence="4">
    <location>
        <begin position="12"/>
        <end position="31"/>
    </location>
</feature>
<dbReference type="GO" id="GO:0004497">
    <property type="term" value="F:monooxygenase activity"/>
    <property type="evidence" value="ECO:0007669"/>
    <property type="project" value="UniProtKB-KW"/>
</dbReference>
<name>A0A7J6I9U0_CANSA</name>
<gene>
    <name evidence="5" type="ORF">G4B88_014371</name>
</gene>
<dbReference type="PANTHER" id="PTHR47950">
    <property type="entry name" value="CYTOCHROME P450, FAMILY 76, SUBFAMILY C, POLYPEPTIDE 5-RELATED"/>
    <property type="match status" value="1"/>
</dbReference>
<dbReference type="InterPro" id="IPR017972">
    <property type="entry name" value="Cyt_P450_CS"/>
</dbReference>
<comment type="caution">
    <text evidence="5">The sequence shown here is derived from an EMBL/GenBank/DDBJ whole genome shotgun (WGS) entry which is preliminary data.</text>
</comment>
<keyword evidence="6" id="KW-1185">Reference proteome</keyword>
<dbReference type="GO" id="GO:0016705">
    <property type="term" value="F:oxidoreductase activity, acting on paired donors, with incorporation or reduction of molecular oxygen"/>
    <property type="evidence" value="ECO:0007669"/>
    <property type="project" value="InterPro"/>
</dbReference>
<dbReference type="PROSITE" id="PS00086">
    <property type="entry name" value="CYTOCHROME_P450"/>
    <property type="match status" value="1"/>
</dbReference>
<comment type="similarity">
    <text evidence="1 3">Belongs to the cytochrome P450 family.</text>
</comment>
<dbReference type="PRINTS" id="PR00463">
    <property type="entry name" value="EP450I"/>
</dbReference>
<dbReference type="Gene3D" id="1.10.630.10">
    <property type="entry name" value="Cytochrome P450"/>
    <property type="match status" value="1"/>
</dbReference>
<dbReference type="Proteomes" id="UP000583929">
    <property type="component" value="Unassembled WGS sequence"/>
</dbReference>
<dbReference type="GO" id="GO:0020037">
    <property type="term" value="F:heme binding"/>
    <property type="evidence" value="ECO:0007669"/>
    <property type="project" value="InterPro"/>
</dbReference>